<dbReference type="InterPro" id="IPR038081">
    <property type="entry name" value="CalX-like_sf"/>
</dbReference>
<protein>
    <recommendedName>
        <fullName evidence="4">Calx-beta domain-containing protein</fullName>
    </recommendedName>
</protein>
<sequence length="283" mass="30339">MKINKLYSIILLFMMGTLVSCMEESDFDKVWDGSEVEFDASTLPNGVTQNFVRLNATQTDQANLQINLVGAAQSTPVTVTVEADPASTAVQGVHYTLASKTVTIPAGQVIAQLPVTVLTGNIQPTETPNLVLNITSANGAKVSVNYKSLTYRIRVICPSNLVGSYTVLWRVLNLGDGSGGVRQTATNFTIAAFPTISLTSTATGVYTMSDMSFGMYPGFYQDTAPTGTFTDRCNVLIGASTNRDRYNDPFTITGTSTPADGKILITWKNTYGDGGTVELTKRP</sequence>
<dbReference type="STRING" id="279824.SAMN03080617_03846"/>
<dbReference type="PROSITE" id="PS51257">
    <property type="entry name" value="PROKAR_LIPOPROTEIN"/>
    <property type="match status" value="1"/>
</dbReference>
<dbReference type="Pfam" id="PF16132">
    <property type="entry name" value="DUF4843"/>
    <property type="match status" value="1"/>
</dbReference>
<keyword evidence="3" id="KW-1185">Reference proteome</keyword>
<evidence type="ECO:0000313" key="2">
    <source>
        <dbReference type="EMBL" id="SDA94081.1"/>
    </source>
</evidence>
<dbReference type="OrthoDB" id="820155at2"/>
<dbReference type="InterPro" id="IPR032299">
    <property type="entry name" value="DUF4843"/>
</dbReference>
<organism evidence="2 3">
    <name type="scientific">Algoriphagus alkaliphilus</name>
    <dbReference type="NCBI Taxonomy" id="279824"/>
    <lineage>
        <taxon>Bacteria</taxon>
        <taxon>Pseudomonadati</taxon>
        <taxon>Bacteroidota</taxon>
        <taxon>Cytophagia</taxon>
        <taxon>Cytophagales</taxon>
        <taxon>Cyclobacteriaceae</taxon>
        <taxon>Algoriphagus</taxon>
    </lineage>
</organism>
<evidence type="ECO:0008006" key="4">
    <source>
        <dbReference type="Google" id="ProtNLM"/>
    </source>
</evidence>
<dbReference type="Proteomes" id="UP000198756">
    <property type="component" value="Unassembled WGS sequence"/>
</dbReference>
<dbReference type="RefSeq" id="WP_092733763.1">
    <property type="nucleotide sequence ID" value="NZ_FMXE01000038.1"/>
</dbReference>
<dbReference type="AlphaFoldDB" id="A0A1G5ZGR6"/>
<accession>A0A1G5ZGR6</accession>
<feature type="chain" id="PRO_5011608509" description="Calx-beta domain-containing protein" evidence="1">
    <location>
        <begin position="23"/>
        <end position="283"/>
    </location>
</feature>
<dbReference type="SUPFAM" id="SSF141072">
    <property type="entry name" value="CalX-like"/>
    <property type="match status" value="1"/>
</dbReference>
<dbReference type="EMBL" id="FMXE01000038">
    <property type="protein sequence ID" value="SDA94081.1"/>
    <property type="molecule type" value="Genomic_DNA"/>
</dbReference>
<reference evidence="3" key="1">
    <citation type="submission" date="2016-10" db="EMBL/GenBank/DDBJ databases">
        <authorList>
            <person name="Varghese N."/>
            <person name="Submissions S."/>
        </authorList>
    </citation>
    <scope>NUCLEOTIDE SEQUENCE [LARGE SCALE GENOMIC DNA]</scope>
    <source>
        <strain evidence="3">DSM 22703</strain>
    </source>
</reference>
<name>A0A1G5ZGR6_9BACT</name>
<evidence type="ECO:0000256" key="1">
    <source>
        <dbReference type="SAM" id="SignalP"/>
    </source>
</evidence>
<keyword evidence="1" id="KW-0732">Signal</keyword>
<gene>
    <name evidence="2" type="ORF">SAMN03080617_03846</name>
</gene>
<dbReference type="Gene3D" id="2.60.40.2030">
    <property type="match status" value="1"/>
</dbReference>
<proteinExistence type="predicted"/>
<evidence type="ECO:0000313" key="3">
    <source>
        <dbReference type="Proteomes" id="UP000198756"/>
    </source>
</evidence>
<feature type="signal peptide" evidence="1">
    <location>
        <begin position="1"/>
        <end position="22"/>
    </location>
</feature>